<reference evidence="3" key="1">
    <citation type="submission" date="2023-12" db="EMBL/GenBank/DDBJ databases">
        <title>Genome assembly of Anisodus tanguticus.</title>
        <authorList>
            <person name="Wang Y.-J."/>
        </authorList>
    </citation>
    <scope>NUCLEOTIDE SEQUENCE</scope>
    <source>
        <strain evidence="3">KB-2021</strain>
        <tissue evidence="3">Leaf</tissue>
    </source>
</reference>
<feature type="region of interest" description="Disordered" evidence="1">
    <location>
        <begin position="233"/>
        <end position="282"/>
    </location>
</feature>
<evidence type="ECO:0000313" key="4">
    <source>
        <dbReference type="Proteomes" id="UP001291623"/>
    </source>
</evidence>
<feature type="compositionally biased region" description="Polar residues" evidence="1">
    <location>
        <begin position="1"/>
        <end position="33"/>
    </location>
</feature>
<dbReference type="InterPro" id="IPR025558">
    <property type="entry name" value="DUF4283"/>
</dbReference>
<comment type="caution">
    <text evidence="3">The sequence shown here is derived from an EMBL/GenBank/DDBJ whole genome shotgun (WGS) entry which is preliminary data.</text>
</comment>
<name>A0AAE1RZF8_9SOLA</name>
<dbReference type="PANTHER" id="PTHR31286:SF164">
    <property type="entry name" value="ZINC FINGER, CCHC-TYPE"/>
    <property type="match status" value="1"/>
</dbReference>
<dbReference type="EMBL" id="JAVYJV010000011">
    <property type="protein sequence ID" value="KAK4359897.1"/>
    <property type="molecule type" value="Genomic_DNA"/>
</dbReference>
<dbReference type="PANTHER" id="PTHR31286">
    <property type="entry name" value="GLYCINE-RICH CELL WALL STRUCTURAL PROTEIN 1.8-LIKE"/>
    <property type="match status" value="1"/>
</dbReference>
<feature type="region of interest" description="Disordered" evidence="1">
    <location>
        <begin position="1"/>
        <end position="42"/>
    </location>
</feature>
<evidence type="ECO:0000256" key="1">
    <source>
        <dbReference type="SAM" id="MobiDB-lite"/>
    </source>
</evidence>
<feature type="domain" description="DUF4283" evidence="2">
    <location>
        <begin position="67"/>
        <end position="143"/>
    </location>
</feature>
<organism evidence="3 4">
    <name type="scientific">Anisodus tanguticus</name>
    <dbReference type="NCBI Taxonomy" id="243964"/>
    <lineage>
        <taxon>Eukaryota</taxon>
        <taxon>Viridiplantae</taxon>
        <taxon>Streptophyta</taxon>
        <taxon>Embryophyta</taxon>
        <taxon>Tracheophyta</taxon>
        <taxon>Spermatophyta</taxon>
        <taxon>Magnoliopsida</taxon>
        <taxon>eudicotyledons</taxon>
        <taxon>Gunneridae</taxon>
        <taxon>Pentapetalae</taxon>
        <taxon>asterids</taxon>
        <taxon>lamiids</taxon>
        <taxon>Solanales</taxon>
        <taxon>Solanaceae</taxon>
        <taxon>Solanoideae</taxon>
        <taxon>Hyoscyameae</taxon>
        <taxon>Anisodus</taxon>
    </lineage>
</organism>
<dbReference type="AlphaFoldDB" id="A0AAE1RZF8"/>
<dbReference type="Proteomes" id="UP001291623">
    <property type="component" value="Unassembled WGS sequence"/>
</dbReference>
<evidence type="ECO:0000313" key="3">
    <source>
        <dbReference type="EMBL" id="KAK4359897.1"/>
    </source>
</evidence>
<dbReference type="InterPro" id="IPR040256">
    <property type="entry name" value="At4g02000-like"/>
</dbReference>
<gene>
    <name evidence="3" type="ORF">RND71_022126</name>
</gene>
<sequence>MRATKTSFSDLVSLNGGSTSTRSTDLRQLSNGAINPPPTNPDGTKLNFMAAVEGGSKLVRLEHKPMTVVGKFSRIRPQIDRLRDEYKRQVPIRGKVTIGAYDWIHAFMDFTDEEDFKRCCNRRSMTICGMLMRVQRWTRNFKADMESILVPIWVTLPELPWHYHEWASMERILKPLGQLLALDKATLDRTRLTTAKARIDNTEKSGWGRSDRIEKKPEGDAEGWIKVKNHKNNRKMGGFVNNTTEGNTKEIGATNSIQGARQNAPMEQDPDIDVSHMEVAAS</sequence>
<protein>
    <recommendedName>
        <fullName evidence="2">DUF4283 domain-containing protein</fullName>
    </recommendedName>
</protein>
<keyword evidence="4" id="KW-1185">Reference proteome</keyword>
<accession>A0AAE1RZF8</accession>
<proteinExistence type="predicted"/>
<evidence type="ECO:0000259" key="2">
    <source>
        <dbReference type="Pfam" id="PF14111"/>
    </source>
</evidence>
<dbReference type="Pfam" id="PF14111">
    <property type="entry name" value="DUF4283"/>
    <property type="match status" value="1"/>
</dbReference>